<dbReference type="InterPro" id="IPR001155">
    <property type="entry name" value="OxRdtase_FMN_N"/>
</dbReference>
<keyword evidence="7" id="KW-1185">Reference proteome</keyword>
<evidence type="ECO:0000256" key="1">
    <source>
        <dbReference type="ARBA" id="ARBA00005979"/>
    </source>
</evidence>
<dbReference type="PANTHER" id="PTHR43656">
    <property type="entry name" value="BINDING OXIDOREDUCTASE, PUTATIVE (AFU_ORTHOLOGUE AFUA_2G08260)-RELATED"/>
    <property type="match status" value="1"/>
</dbReference>
<accession>A0ABR3WJZ6</accession>
<evidence type="ECO:0000313" key="6">
    <source>
        <dbReference type="EMBL" id="KAL1863878.1"/>
    </source>
</evidence>
<organism evidence="6 7">
    <name type="scientific">Diaporthe australafricana</name>
    <dbReference type="NCBI Taxonomy" id="127596"/>
    <lineage>
        <taxon>Eukaryota</taxon>
        <taxon>Fungi</taxon>
        <taxon>Dikarya</taxon>
        <taxon>Ascomycota</taxon>
        <taxon>Pezizomycotina</taxon>
        <taxon>Sordariomycetes</taxon>
        <taxon>Sordariomycetidae</taxon>
        <taxon>Diaporthales</taxon>
        <taxon>Diaporthaceae</taxon>
        <taxon>Diaporthe</taxon>
    </lineage>
</organism>
<keyword evidence="3" id="KW-0288">FMN</keyword>
<dbReference type="InterPro" id="IPR013785">
    <property type="entry name" value="Aldolase_TIM"/>
</dbReference>
<comment type="similarity">
    <text evidence="1">Belongs to the NADH:flavin oxidoreductase/NADH oxidase family.</text>
</comment>
<name>A0ABR3WJZ6_9PEZI</name>
<evidence type="ECO:0000256" key="4">
    <source>
        <dbReference type="ARBA" id="ARBA00023002"/>
    </source>
</evidence>
<reference evidence="6 7" key="1">
    <citation type="journal article" date="2024" name="IMA Fungus">
        <title>IMA Genome - F19 : A genome assembly and annotation guide to empower mycologists, including annotated draft genome sequences of Ceratocystis pirilliformis, Diaporthe australafricana, Fusarium ophioides, Paecilomyces lecythidis, and Sporothrix stenoceras.</title>
        <authorList>
            <person name="Aylward J."/>
            <person name="Wilson A.M."/>
            <person name="Visagie C.M."/>
            <person name="Spraker J."/>
            <person name="Barnes I."/>
            <person name="Buitendag C."/>
            <person name="Ceriani C."/>
            <person name="Del Mar Angel L."/>
            <person name="du Plessis D."/>
            <person name="Fuchs T."/>
            <person name="Gasser K."/>
            <person name="Kramer D."/>
            <person name="Li W."/>
            <person name="Munsamy K."/>
            <person name="Piso A."/>
            <person name="Price J.L."/>
            <person name="Sonnekus B."/>
            <person name="Thomas C."/>
            <person name="van der Nest A."/>
            <person name="van Dijk A."/>
            <person name="van Heerden A."/>
            <person name="van Vuuren N."/>
            <person name="Yilmaz N."/>
            <person name="Duong T.A."/>
            <person name="van der Merwe N.A."/>
            <person name="Wingfield M.J."/>
            <person name="Wingfield B.D."/>
        </authorList>
    </citation>
    <scope>NUCLEOTIDE SEQUENCE [LARGE SCALE GENOMIC DNA]</scope>
    <source>
        <strain evidence="6 7">CMW 18300</strain>
    </source>
</reference>
<proteinExistence type="inferred from homology"/>
<dbReference type="Pfam" id="PF00724">
    <property type="entry name" value="Oxidored_FMN"/>
    <property type="match status" value="1"/>
</dbReference>
<dbReference type="EMBL" id="JAWRVE010000073">
    <property type="protein sequence ID" value="KAL1863878.1"/>
    <property type="molecule type" value="Genomic_DNA"/>
</dbReference>
<feature type="domain" description="NADH:flavin oxidoreductase/NADH oxidase N-terminal" evidence="5">
    <location>
        <begin position="7"/>
        <end position="361"/>
    </location>
</feature>
<evidence type="ECO:0000256" key="3">
    <source>
        <dbReference type="ARBA" id="ARBA00022643"/>
    </source>
</evidence>
<evidence type="ECO:0000313" key="7">
    <source>
        <dbReference type="Proteomes" id="UP001583177"/>
    </source>
</evidence>
<evidence type="ECO:0000256" key="2">
    <source>
        <dbReference type="ARBA" id="ARBA00022630"/>
    </source>
</evidence>
<evidence type="ECO:0000259" key="5">
    <source>
        <dbReference type="Pfam" id="PF00724"/>
    </source>
</evidence>
<sequence length="411" mass="43751">MALQISQPITLPSGLVLPNRLVKAAMAENMAGSSTDYLPDEAMNRSYTAWADAGWGMILTGNVQVDTKYLGQPGDTSLIDDEAKQLEAWKAWAKASKGPRGSTPAIVQINHPGRQSPAGAGTRGFFAKSVAPSAVPLVFGPGLLAKLVSAVVLGTPREMTVAEIEGVVAQFARAAKLSADAGFDGVELHAAHGYLLAQFLSPKSNKRTDAYGGTPAKAARIVADIVRAMRAVTPKGFTIGIKLNSVDHQSESALRDCIEQLQVITEAGIDFLEVSGGTYEDPQMMTGGKDMAEKSDRTKAREAFFLEFAKAIRHRFIDLPLIVTGGFRTRQGMEAAVSEGGCDMVGLGRPAAINPRLPVNIVFNKEVKDEDARVYTKKVPVPWVAKMIAPGVGAGAESAWYGAQIKKMAQL</sequence>
<dbReference type="Gene3D" id="3.20.20.70">
    <property type="entry name" value="Aldolase class I"/>
    <property type="match status" value="1"/>
</dbReference>
<comment type="caution">
    <text evidence="6">The sequence shown here is derived from an EMBL/GenBank/DDBJ whole genome shotgun (WGS) entry which is preliminary data.</text>
</comment>
<gene>
    <name evidence="6" type="ORF">Daus18300_008027</name>
</gene>
<dbReference type="Proteomes" id="UP001583177">
    <property type="component" value="Unassembled WGS sequence"/>
</dbReference>
<dbReference type="PANTHER" id="PTHR43656:SF2">
    <property type="entry name" value="BINDING OXIDOREDUCTASE, PUTATIVE (AFU_ORTHOLOGUE AFUA_2G08260)-RELATED"/>
    <property type="match status" value="1"/>
</dbReference>
<dbReference type="SUPFAM" id="SSF51395">
    <property type="entry name" value="FMN-linked oxidoreductases"/>
    <property type="match status" value="1"/>
</dbReference>
<dbReference type="CDD" id="cd04733">
    <property type="entry name" value="OYE_like_2_FMN"/>
    <property type="match status" value="1"/>
</dbReference>
<keyword evidence="2" id="KW-0285">Flavoprotein</keyword>
<dbReference type="InterPro" id="IPR051799">
    <property type="entry name" value="NADH_flavin_oxidoreductase"/>
</dbReference>
<protein>
    <recommendedName>
        <fullName evidence="5">NADH:flavin oxidoreductase/NADH oxidase N-terminal domain-containing protein</fullName>
    </recommendedName>
</protein>
<keyword evidence="4" id="KW-0560">Oxidoreductase</keyword>